<dbReference type="EMBL" id="LJBJ02000001">
    <property type="protein sequence ID" value="OAX52850.1"/>
    <property type="molecule type" value="Genomic_DNA"/>
</dbReference>
<evidence type="ECO:0000256" key="7">
    <source>
        <dbReference type="SAM" id="MobiDB-lite"/>
    </source>
</evidence>
<feature type="transmembrane region" description="Helical" evidence="8">
    <location>
        <begin position="327"/>
        <end position="350"/>
    </location>
</feature>
<evidence type="ECO:0008006" key="11">
    <source>
        <dbReference type="Google" id="ProtNLM"/>
    </source>
</evidence>
<dbReference type="InterPro" id="IPR010290">
    <property type="entry name" value="TM_effector"/>
</dbReference>
<feature type="transmembrane region" description="Helical" evidence="8">
    <location>
        <begin position="227"/>
        <end position="255"/>
    </location>
</feature>
<dbReference type="CDD" id="cd06173">
    <property type="entry name" value="MFS_MefA_like"/>
    <property type="match status" value="1"/>
</dbReference>
<keyword evidence="5 8" id="KW-1133">Transmembrane helix</keyword>
<keyword evidence="10" id="KW-1185">Reference proteome</keyword>
<feature type="transmembrane region" description="Helical" evidence="8">
    <location>
        <begin position="81"/>
        <end position="103"/>
    </location>
</feature>
<organism evidence="9 10">
    <name type="scientific">Rothia kristinae</name>
    <dbReference type="NCBI Taxonomy" id="37923"/>
    <lineage>
        <taxon>Bacteria</taxon>
        <taxon>Bacillati</taxon>
        <taxon>Actinomycetota</taxon>
        <taxon>Actinomycetes</taxon>
        <taxon>Micrococcales</taxon>
        <taxon>Micrococcaceae</taxon>
        <taxon>Rothia</taxon>
    </lineage>
</organism>
<feature type="compositionally biased region" description="Pro residues" evidence="7">
    <location>
        <begin position="452"/>
        <end position="470"/>
    </location>
</feature>
<dbReference type="PANTHER" id="PTHR23513:SF9">
    <property type="entry name" value="ENTEROBACTIN EXPORTER ENTS"/>
    <property type="match status" value="1"/>
</dbReference>
<gene>
    <name evidence="9" type="ORF">AN277_0200225</name>
</gene>
<dbReference type="GO" id="GO:0005886">
    <property type="term" value="C:plasma membrane"/>
    <property type="evidence" value="ECO:0007669"/>
    <property type="project" value="UniProtKB-SubCell"/>
</dbReference>
<keyword evidence="4 8" id="KW-0812">Transmembrane</keyword>
<dbReference type="AlphaFoldDB" id="A0A199NVK6"/>
<evidence type="ECO:0000256" key="6">
    <source>
        <dbReference type="ARBA" id="ARBA00023136"/>
    </source>
</evidence>
<evidence type="ECO:0000256" key="1">
    <source>
        <dbReference type="ARBA" id="ARBA00004429"/>
    </source>
</evidence>
<accession>A0A199NVK6</accession>
<dbReference type="SUPFAM" id="SSF103473">
    <property type="entry name" value="MFS general substrate transporter"/>
    <property type="match status" value="1"/>
</dbReference>
<dbReference type="InterPro" id="IPR036259">
    <property type="entry name" value="MFS_trans_sf"/>
</dbReference>
<dbReference type="PANTHER" id="PTHR23513">
    <property type="entry name" value="INTEGRAL MEMBRANE EFFLUX PROTEIN-RELATED"/>
    <property type="match status" value="1"/>
</dbReference>
<name>A0A199NVK6_9MICC</name>
<keyword evidence="3" id="KW-1003">Cell membrane</keyword>
<protein>
    <recommendedName>
        <fullName evidence="11">MFS transporter</fullName>
    </recommendedName>
</protein>
<dbReference type="Proteomes" id="UP000053171">
    <property type="component" value="Unassembled WGS sequence"/>
</dbReference>
<feature type="transmembrane region" description="Helical" evidence="8">
    <location>
        <begin position="370"/>
        <end position="390"/>
    </location>
</feature>
<evidence type="ECO:0000256" key="4">
    <source>
        <dbReference type="ARBA" id="ARBA00022692"/>
    </source>
</evidence>
<keyword evidence="2" id="KW-0813">Transport</keyword>
<dbReference type="RefSeq" id="WP_055684275.1">
    <property type="nucleotide sequence ID" value="NZ_JAIUDH010000007.1"/>
</dbReference>
<dbReference type="Gene3D" id="1.20.1250.20">
    <property type="entry name" value="MFS general substrate transporter like domains"/>
    <property type="match status" value="1"/>
</dbReference>
<feature type="transmembrane region" description="Helical" evidence="8">
    <location>
        <begin position="148"/>
        <end position="169"/>
    </location>
</feature>
<feature type="transmembrane region" description="Helical" evidence="8">
    <location>
        <begin position="396"/>
        <end position="414"/>
    </location>
</feature>
<evidence type="ECO:0000256" key="8">
    <source>
        <dbReference type="SAM" id="Phobius"/>
    </source>
</evidence>
<reference evidence="9" key="1">
    <citation type="submission" date="2016-06" db="EMBL/GenBank/DDBJ databases">
        <title>Identification of putative biosynthetic pathways for the production of bioactive secondary metabolites by the marine actinomycete Kocuria kristinae RUTW2-3.</title>
        <authorList>
            <person name="Waterworth S.C."/>
            <person name="Walmsley T.A."/>
            <person name="Matongo T."/>
            <person name="Davies-Coleman M.T."/>
            <person name="Dorrington R.A."/>
        </authorList>
    </citation>
    <scope>NUCLEOTIDE SEQUENCE [LARGE SCALE GENOMIC DNA]</scope>
    <source>
        <strain evidence="9">RUTW2-3</strain>
    </source>
</reference>
<evidence type="ECO:0000256" key="2">
    <source>
        <dbReference type="ARBA" id="ARBA00022448"/>
    </source>
</evidence>
<evidence type="ECO:0000313" key="9">
    <source>
        <dbReference type="EMBL" id="OAX52850.1"/>
    </source>
</evidence>
<feature type="region of interest" description="Disordered" evidence="7">
    <location>
        <begin position="437"/>
        <end position="470"/>
    </location>
</feature>
<evidence type="ECO:0000256" key="5">
    <source>
        <dbReference type="ARBA" id="ARBA00022989"/>
    </source>
</evidence>
<comment type="caution">
    <text evidence="9">The sequence shown here is derived from an EMBL/GenBank/DDBJ whole genome shotgun (WGS) entry which is preliminary data.</text>
</comment>
<evidence type="ECO:0000256" key="3">
    <source>
        <dbReference type="ARBA" id="ARBA00022475"/>
    </source>
</evidence>
<sequence length="470" mass="48927">MPRLMMDLTPLRQHPDFRRLWLGTAFSVLGFQVSAMAVSLQIFRITGSTFAVGAVGLVSVLPLIFGGLWGGVLADTRDRRCVALAASLGLWVLTGLIAAQAFLRLDSIAVLYGLIALQSLLHPINQAARGAIIPNIVGLKRLPAANALNMSASTVALTLGPMLGGFLVAAVGYGWTYLVDVGTFTVGLWALYRLPPQVPQQAEGEEQPTRGLSSVVEGLRFVRSSPVVAMTFMLDLCAMITLFPQALFPAMALVVVGGSEAVAGLLSGTMTLGAFLGTVLSGRAVRVRAQGRALTWTYAGWTAGMLWAGLAMWWVQAGTERGSAAAWTGLILALIGLMVAGAVDSVGSIYRSTILQVAAPDTMRGRLQGLFIVTVNGGPRLGSGVMGAAGQWAGPGLALVGGAVACGLGVAGLSRRFPQLLAYRAPDPALTAALPAVEPLPPVRHDTTEIPQVPPADPDPGAEPGPTRPE</sequence>
<evidence type="ECO:0000313" key="10">
    <source>
        <dbReference type="Proteomes" id="UP000053171"/>
    </source>
</evidence>
<keyword evidence="6 8" id="KW-0472">Membrane</keyword>
<feature type="transmembrane region" description="Helical" evidence="8">
    <location>
        <begin position="49"/>
        <end position="69"/>
    </location>
</feature>
<comment type="subcellular location">
    <subcellularLocation>
        <location evidence="1">Cell inner membrane</location>
        <topology evidence="1">Multi-pass membrane protein</topology>
    </subcellularLocation>
</comment>
<dbReference type="Pfam" id="PF05977">
    <property type="entry name" value="MFS_3"/>
    <property type="match status" value="1"/>
</dbReference>
<feature type="transmembrane region" description="Helical" evidence="8">
    <location>
        <begin position="20"/>
        <end position="43"/>
    </location>
</feature>
<feature type="transmembrane region" description="Helical" evidence="8">
    <location>
        <begin position="261"/>
        <end position="281"/>
    </location>
</feature>
<proteinExistence type="predicted"/>
<feature type="transmembrane region" description="Helical" evidence="8">
    <location>
        <begin position="293"/>
        <end position="315"/>
    </location>
</feature>